<dbReference type="PANTHER" id="PTHR30098:SF2">
    <property type="entry name" value="LEUCYL_PHENYLALANYL-TRNA--PROTEIN TRANSFERASE"/>
    <property type="match status" value="1"/>
</dbReference>
<dbReference type="NCBIfam" id="TIGR00667">
    <property type="entry name" value="aat"/>
    <property type="match status" value="1"/>
</dbReference>
<reference evidence="5 6" key="1">
    <citation type="submission" date="2015-11" db="EMBL/GenBank/DDBJ databases">
        <authorList>
            <person name="Lin W."/>
        </authorList>
    </citation>
    <scope>NUCLEOTIDE SEQUENCE [LARGE SCALE GENOMIC DNA]</scope>
    <source>
        <strain evidence="5 6">HCH-1</strain>
    </source>
</reference>
<dbReference type="PANTHER" id="PTHR30098">
    <property type="entry name" value="LEUCYL/PHENYLALANYL-TRNA--PROTEIN TRANSFERASE"/>
    <property type="match status" value="1"/>
</dbReference>
<keyword evidence="3 4" id="KW-0012">Acyltransferase</keyword>
<name>A0ABR5SCJ9_9BACT</name>
<keyword evidence="6" id="KW-1185">Reference proteome</keyword>
<dbReference type="Gene3D" id="3.40.630.70">
    <property type="entry name" value="Leucyl/phenylalanyl-tRNA-protein transferase, C-terminal domain"/>
    <property type="match status" value="1"/>
</dbReference>
<dbReference type="InterPro" id="IPR016181">
    <property type="entry name" value="Acyl_CoA_acyltransferase"/>
</dbReference>
<dbReference type="GO" id="GO:0008914">
    <property type="term" value="F:leucyl-tRNA--protein transferase activity"/>
    <property type="evidence" value="ECO:0007669"/>
    <property type="project" value="UniProtKB-EC"/>
</dbReference>
<dbReference type="HAMAP" id="MF_00688">
    <property type="entry name" value="Leu_Phe_trans"/>
    <property type="match status" value="1"/>
</dbReference>
<comment type="catalytic activity">
    <reaction evidence="4">
        <text>L-phenylalanyl-tRNA(Phe) + an N-terminal L-alpha-aminoacyl-[protein] = an N-terminal L-phenylalanyl-L-alpha-aminoacyl-[protein] + tRNA(Phe)</text>
        <dbReference type="Rhea" id="RHEA:43632"/>
        <dbReference type="Rhea" id="RHEA-COMP:9668"/>
        <dbReference type="Rhea" id="RHEA-COMP:9699"/>
        <dbReference type="Rhea" id="RHEA-COMP:10636"/>
        <dbReference type="Rhea" id="RHEA-COMP:10637"/>
        <dbReference type="ChEBI" id="CHEBI:78442"/>
        <dbReference type="ChEBI" id="CHEBI:78531"/>
        <dbReference type="ChEBI" id="CHEBI:78597"/>
        <dbReference type="ChEBI" id="CHEBI:83561"/>
        <dbReference type="EC" id="2.3.2.6"/>
    </reaction>
</comment>
<proteinExistence type="inferred from homology"/>
<organism evidence="5 6">
    <name type="scientific">Candidatus Magnetominusculus xianensis</name>
    <dbReference type="NCBI Taxonomy" id="1748249"/>
    <lineage>
        <taxon>Bacteria</taxon>
        <taxon>Pseudomonadati</taxon>
        <taxon>Nitrospirota</taxon>
        <taxon>Nitrospiria</taxon>
        <taxon>Nitrospirales</taxon>
        <taxon>Nitrospiraceae</taxon>
        <taxon>Candidatus Magnetominusculus</taxon>
    </lineage>
</organism>
<dbReference type="Gene3D" id="3.30.70.3550">
    <property type="entry name" value="Leucyl/phenylalanyl-tRNA-protein transferase, N-terminal domain"/>
    <property type="match status" value="1"/>
</dbReference>
<accession>A0ABR5SCJ9</accession>
<keyword evidence="2 4" id="KW-0808">Transferase</keyword>
<evidence type="ECO:0000256" key="4">
    <source>
        <dbReference type="HAMAP-Rule" id="MF_00688"/>
    </source>
</evidence>
<dbReference type="Pfam" id="PF03588">
    <property type="entry name" value="Leu_Phe_trans"/>
    <property type="match status" value="1"/>
</dbReference>
<keyword evidence="1 4" id="KW-0963">Cytoplasm</keyword>
<dbReference type="RefSeq" id="WP_085053221.1">
    <property type="nucleotide sequence ID" value="NZ_LNQR01000100.1"/>
</dbReference>
<comment type="caution">
    <text evidence="5">The sequence shown here is derived from an EMBL/GenBank/DDBJ whole genome shotgun (WGS) entry which is preliminary data.</text>
</comment>
<evidence type="ECO:0000256" key="3">
    <source>
        <dbReference type="ARBA" id="ARBA00023315"/>
    </source>
</evidence>
<gene>
    <name evidence="4 5" type="primary">aat</name>
    <name evidence="5" type="ORF">ASN18_2597</name>
</gene>
<dbReference type="EC" id="2.3.2.6" evidence="4"/>
<dbReference type="InterPro" id="IPR042203">
    <property type="entry name" value="Leu/Phe-tRNA_Trfase_C"/>
</dbReference>
<evidence type="ECO:0000313" key="5">
    <source>
        <dbReference type="EMBL" id="KWT81173.1"/>
    </source>
</evidence>
<evidence type="ECO:0000256" key="1">
    <source>
        <dbReference type="ARBA" id="ARBA00022490"/>
    </source>
</evidence>
<sequence>MPVFELSEELLFPPPELAEDDGLLAIGGDLSLERLIVAYQMGIFPWYMDYHPILWWSPDPRLVLFPCEFVLSRSMRQTINKKLFEITFDRAFVDVMLNCAEVKRRDCNGTWINEDMLAAYTALHEQGFAHSVESWSEGRLVGGLYGVALGGAFFGESMFALKSNASKAAVAALVNKLDDWGFLFIDCQVVTQHLLSLGAREIPRRDFMALLRAALKLPTRAVKWSY</sequence>
<evidence type="ECO:0000313" key="6">
    <source>
        <dbReference type="Proteomes" id="UP000060487"/>
    </source>
</evidence>
<comment type="catalytic activity">
    <reaction evidence="4">
        <text>N-terminal L-lysyl-[protein] + L-leucyl-tRNA(Leu) = N-terminal L-leucyl-L-lysyl-[protein] + tRNA(Leu) + H(+)</text>
        <dbReference type="Rhea" id="RHEA:12340"/>
        <dbReference type="Rhea" id="RHEA-COMP:9613"/>
        <dbReference type="Rhea" id="RHEA-COMP:9622"/>
        <dbReference type="Rhea" id="RHEA-COMP:12670"/>
        <dbReference type="Rhea" id="RHEA-COMP:12671"/>
        <dbReference type="ChEBI" id="CHEBI:15378"/>
        <dbReference type="ChEBI" id="CHEBI:65249"/>
        <dbReference type="ChEBI" id="CHEBI:78442"/>
        <dbReference type="ChEBI" id="CHEBI:78494"/>
        <dbReference type="ChEBI" id="CHEBI:133043"/>
        <dbReference type="EC" id="2.3.2.6"/>
    </reaction>
</comment>
<dbReference type="SUPFAM" id="SSF55729">
    <property type="entry name" value="Acyl-CoA N-acyltransferases (Nat)"/>
    <property type="match status" value="1"/>
</dbReference>
<comment type="similarity">
    <text evidence="4">Belongs to the L/F-transferase family.</text>
</comment>
<dbReference type="InterPro" id="IPR004616">
    <property type="entry name" value="Leu/Phe-tRNA_Trfase"/>
</dbReference>
<comment type="subcellular location">
    <subcellularLocation>
        <location evidence="4">Cytoplasm</location>
    </subcellularLocation>
</comment>
<dbReference type="InterPro" id="IPR042221">
    <property type="entry name" value="Leu/Phe-tRNA_Trfase_N"/>
</dbReference>
<dbReference type="Proteomes" id="UP000060487">
    <property type="component" value="Unassembled WGS sequence"/>
</dbReference>
<evidence type="ECO:0000256" key="2">
    <source>
        <dbReference type="ARBA" id="ARBA00022679"/>
    </source>
</evidence>
<comment type="catalytic activity">
    <reaction evidence="4">
        <text>N-terminal L-arginyl-[protein] + L-leucyl-tRNA(Leu) = N-terminal L-leucyl-L-arginyl-[protein] + tRNA(Leu) + H(+)</text>
        <dbReference type="Rhea" id="RHEA:50416"/>
        <dbReference type="Rhea" id="RHEA-COMP:9613"/>
        <dbReference type="Rhea" id="RHEA-COMP:9622"/>
        <dbReference type="Rhea" id="RHEA-COMP:12672"/>
        <dbReference type="Rhea" id="RHEA-COMP:12673"/>
        <dbReference type="ChEBI" id="CHEBI:15378"/>
        <dbReference type="ChEBI" id="CHEBI:64719"/>
        <dbReference type="ChEBI" id="CHEBI:78442"/>
        <dbReference type="ChEBI" id="CHEBI:78494"/>
        <dbReference type="ChEBI" id="CHEBI:133044"/>
        <dbReference type="EC" id="2.3.2.6"/>
    </reaction>
</comment>
<protein>
    <recommendedName>
        <fullName evidence="4">Leucyl/phenylalanyl-tRNA--protein transferase</fullName>
        <ecNumber evidence="4">2.3.2.6</ecNumber>
    </recommendedName>
    <alternativeName>
        <fullName evidence="4">L/F-transferase</fullName>
    </alternativeName>
    <alternativeName>
        <fullName evidence="4">Leucyltransferase</fullName>
    </alternativeName>
    <alternativeName>
        <fullName evidence="4">Phenyalanyltransferase</fullName>
    </alternativeName>
</protein>
<comment type="function">
    <text evidence="4">Functions in the N-end rule pathway of protein degradation where it conjugates Leu, Phe and, less efficiently, Met from aminoacyl-tRNAs to the N-termini of proteins containing an N-terminal arginine or lysine.</text>
</comment>
<dbReference type="EMBL" id="LNQR01000100">
    <property type="protein sequence ID" value="KWT81173.1"/>
    <property type="molecule type" value="Genomic_DNA"/>
</dbReference>